<dbReference type="EMBL" id="DUZY01000002">
    <property type="protein sequence ID" value="DAD27931.1"/>
    <property type="molecule type" value="Genomic_DNA"/>
</dbReference>
<keyword evidence="1" id="KW-0732">Signal</keyword>
<protein>
    <submittedName>
        <fullName evidence="2">Uncharacterized protein</fullName>
    </submittedName>
</protein>
<accession>A0A822Y8N7</accession>
<dbReference type="PANTHER" id="PTHR31189">
    <property type="entry name" value="OS03G0336100 PROTEIN-RELATED"/>
    <property type="match status" value="1"/>
</dbReference>
<evidence type="ECO:0000313" key="3">
    <source>
        <dbReference type="Proteomes" id="UP000607653"/>
    </source>
</evidence>
<dbReference type="SUPFAM" id="SSF51182">
    <property type="entry name" value="RmlC-like cupins"/>
    <property type="match status" value="1"/>
</dbReference>
<proteinExistence type="predicted"/>
<dbReference type="Proteomes" id="UP000607653">
    <property type="component" value="Unassembled WGS sequence"/>
</dbReference>
<comment type="caution">
    <text evidence="2">The sequence shown here is derived from an EMBL/GenBank/DDBJ whole genome shotgun (WGS) entry which is preliminary data.</text>
</comment>
<dbReference type="AlphaFoldDB" id="A0A822Y8N7"/>
<evidence type="ECO:0000256" key="1">
    <source>
        <dbReference type="SAM" id="SignalP"/>
    </source>
</evidence>
<feature type="signal peptide" evidence="1">
    <location>
        <begin position="1"/>
        <end position="27"/>
    </location>
</feature>
<dbReference type="Gene3D" id="2.60.120.10">
    <property type="entry name" value="Jelly Rolls"/>
    <property type="match status" value="1"/>
</dbReference>
<evidence type="ECO:0000313" key="2">
    <source>
        <dbReference type="EMBL" id="DAD27931.1"/>
    </source>
</evidence>
<organism evidence="2 3">
    <name type="scientific">Nelumbo nucifera</name>
    <name type="common">Sacred lotus</name>
    <dbReference type="NCBI Taxonomy" id="4432"/>
    <lineage>
        <taxon>Eukaryota</taxon>
        <taxon>Viridiplantae</taxon>
        <taxon>Streptophyta</taxon>
        <taxon>Embryophyta</taxon>
        <taxon>Tracheophyta</taxon>
        <taxon>Spermatophyta</taxon>
        <taxon>Magnoliopsida</taxon>
        <taxon>Proteales</taxon>
        <taxon>Nelumbonaceae</taxon>
        <taxon>Nelumbo</taxon>
    </lineage>
</organism>
<reference evidence="2 3" key="1">
    <citation type="journal article" date="2020" name="Mol. Biol. Evol.">
        <title>Distinct Expression and Methylation Patterns for Genes with Different Fates following a Single Whole-Genome Duplication in Flowering Plants.</title>
        <authorList>
            <person name="Shi T."/>
            <person name="Rahmani R.S."/>
            <person name="Gugger P.F."/>
            <person name="Wang M."/>
            <person name="Li H."/>
            <person name="Zhang Y."/>
            <person name="Li Z."/>
            <person name="Wang Q."/>
            <person name="Van de Peer Y."/>
            <person name="Marchal K."/>
            <person name="Chen J."/>
        </authorList>
    </citation>
    <scope>NUCLEOTIDE SEQUENCE [LARGE SCALE GENOMIC DNA]</scope>
    <source>
        <tissue evidence="2">Leaf</tissue>
    </source>
</reference>
<keyword evidence="3" id="KW-1185">Reference proteome</keyword>
<sequence length="135" mass="15154">MGMSMMKGKATFFLLLLLPVFFSVGYAREEERGERGRGEIFLLQHSKQVFQTDAGQMRVVRGLRTKGVESPMHIGFITMEPNTFFIPQYIDSNLIIFVHEGTYWVTTSLCVAVCLLCWVARVSDSSYAVSCPASA</sequence>
<dbReference type="InterPro" id="IPR011051">
    <property type="entry name" value="RmlC_Cupin_sf"/>
</dbReference>
<dbReference type="PANTHER" id="PTHR31189:SF2">
    <property type="entry name" value="RMLC-LIKE CUPINS SUPERFAMILY PROTEIN"/>
    <property type="match status" value="1"/>
</dbReference>
<dbReference type="InterPro" id="IPR050253">
    <property type="entry name" value="Seed_Storage-Functional"/>
</dbReference>
<feature type="chain" id="PRO_5032414253" evidence="1">
    <location>
        <begin position="28"/>
        <end position="135"/>
    </location>
</feature>
<name>A0A822Y8N7_NELNU</name>
<dbReference type="InterPro" id="IPR014710">
    <property type="entry name" value="RmlC-like_jellyroll"/>
</dbReference>
<gene>
    <name evidence="2" type="ORF">HUJ06_029399</name>
</gene>